<evidence type="ECO:0000313" key="3">
    <source>
        <dbReference type="Proteomes" id="UP000269221"/>
    </source>
</evidence>
<keyword evidence="3" id="KW-1185">Reference proteome</keyword>
<comment type="caution">
    <text evidence="2">The sequence shown here is derived from an EMBL/GenBank/DDBJ whole genome shotgun (WGS) entry which is preliminary data.</text>
</comment>
<evidence type="ECO:0000256" key="1">
    <source>
        <dbReference type="SAM" id="MobiDB-lite"/>
    </source>
</evidence>
<reference evidence="2 3" key="1">
    <citation type="submission" date="2018-07" db="EMBL/GenBank/DDBJ databases">
        <title>A high quality draft genome assembly of the barn swallow (H. rustica rustica).</title>
        <authorList>
            <person name="Formenti G."/>
            <person name="Chiara M."/>
            <person name="Poveda L."/>
            <person name="Francoijs K.-J."/>
            <person name="Bonisoli-Alquati A."/>
            <person name="Canova L."/>
            <person name="Gianfranceschi L."/>
            <person name="Horner D.S."/>
            <person name="Saino N."/>
        </authorList>
    </citation>
    <scope>NUCLEOTIDE SEQUENCE [LARGE SCALE GENOMIC DNA]</scope>
    <source>
        <strain evidence="2">Chelidonia</strain>
        <tissue evidence="2">Blood</tissue>
    </source>
</reference>
<dbReference type="Proteomes" id="UP000269221">
    <property type="component" value="Unassembled WGS sequence"/>
</dbReference>
<dbReference type="EMBL" id="QRBI01000144">
    <property type="protein sequence ID" value="RMC00281.1"/>
    <property type="molecule type" value="Genomic_DNA"/>
</dbReference>
<organism evidence="2 3">
    <name type="scientific">Hirundo rustica rustica</name>
    <dbReference type="NCBI Taxonomy" id="333673"/>
    <lineage>
        <taxon>Eukaryota</taxon>
        <taxon>Metazoa</taxon>
        <taxon>Chordata</taxon>
        <taxon>Craniata</taxon>
        <taxon>Vertebrata</taxon>
        <taxon>Euteleostomi</taxon>
        <taxon>Archelosauria</taxon>
        <taxon>Archosauria</taxon>
        <taxon>Dinosauria</taxon>
        <taxon>Saurischia</taxon>
        <taxon>Theropoda</taxon>
        <taxon>Coelurosauria</taxon>
        <taxon>Aves</taxon>
        <taxon>Neognathae</taxon>
        <taxon>Neoaves</taxon>
        <taxon>Telluraves</taxon>
        <taxon>Australaves</taxon>
        <taxon>Passeriformes</taxon>
        <taxon>Sylvioidea</taxon>
        <taxon>Hirundinidae</taxon>
        <taxon>Hirundo</taxon>
    </lineage>
</organism>
<feature type="region of interest" description="Disordered" evidence="1">
    <location>
        <begin position="128"/>
        <end position="157"/>
    </location>
</feature>
<name>A0A3M0JIX5_HIRRU</name>
<accession>A0A3M0JIX5</accession>
<gene>
    <name evidence="2" type="ORF">DUI87_22888</name>
</gene>
<sequence>MIPQQPVEKTVDPCHRKRSGPAFHKYMLAGPDPQVVLPVPSDDTKDNLFLNLSGHQDLLISLLFILSNFICPNKKQNFFFDMILNGLSHTPTFALTNADIRDEIWPNKPSPKRHRKPKIAPAIRAVRGTEGDNKEQGQSSCPRIFSPPDVLGDKSRSPENTFGKHLFCKCERLRVETEQMIAEKNVTPKNDCITFEYNGNMEWISLILLDMTKVLITSLEQLPQA</sequence>
<protein>
    <submittedName>
        <fullName evidence="2">Uncharacterized protein</fullName>
    </submittedName>
</protein>
<evidence type="ECO:0000313" key="2">
    <source>
        <dbReference type="EMBL" id="RMC00281.1"/>
    </source>
</evidence>
<proteinExistence type="predicted"/>
<dbReference type="AlphaFoldDB" id="A0A3M0JIX5"/>